<keyword evidence="1" id="KW-0479">Metal-binding</keyword>
<evidence type="ECO:0000259" key="4">
    <source>
        <dbReference type="PROSITE" id="PS51266"/>
    </source>
</evidence>
<dbReference type="EMBL" id="CP007646">
    <property type="protein sequence ID" value="AIR10669.1"/>
    <property type="molecule type" value="Genomic_DNA"/>
</dbReference>
<dbReference type="GO" id="GO:0008270">
    <property type="term" value="F:zinc ion binding"/>
    <property type="evidence" value="ECO:0007669"/>
    <property type="project" value="UniProtKB-KW"/>
</dbReference>
<evidence type="ECO:0000256" key="1">
    <source>
        <dbReference type="ARBA" id="ARBA00022723"/>
    </source>
</evidence>
<dbReference type="PIRSF" id="PIRSF017292">
    <property type="entry name" value="UCP017292_Znf_CHY"/>
    <property type="match status" value="1"/>
</dbReference>
<dbReference type="SUPFAM" id="SSF161219">
    <property type="entry name" value="CHY zinc finger-like"/>
    <property type="match status" value="1"/>
</dbReference>
<accession>A0A089QC45</accession>
<dbReference type="InterPro" id="IPR037274">
    <property type="entry name" value="Znf_CHY_sf"/>
</dbReference>
<dbReference type="AlphaFoldDB" id="A0A089QC45"/>
<dbReference type="KEGG" id="lsj:LSJ_0993c"/>
<proteinExistence type="predicted"/>
<keyword evidence="2" id="KW-0863">Zinc-finger</keyword>
<dbReference type="PROSITE" id="PS51266">
    <property type="entry name" value="ZF_CHY"/>
    <property type="match status" value="1"/>
</dbReference>
<dbReference type="Pfam" id="PF05495">
    <property type="entry name" value="zf-CHY"/>
    <property type="match status" value="1"/>
</dbReference>
<dbReference type="RefSeq" id="WP_044004927.1">
    <property type="nucleotide sequence ID" value="NZ_CP007646.1"/>
</dbReference>
<gene>
    <name evidence="5" type="ORF">LSJ_0993c</name>
</gene>
<reference evidence="5 6" key="1">
    <citation type="journal article" date="2014" name="BMC Genomics">
        <title>Unusual genome complexity in Lactobacillus salivarius JCM1046.</title>
        <authorList>
            <person name="Raftis E.J."/>
            <person name="Forde B.M."/>
            <person name="Claesson M.J."/>
            <person name="O'Toole P.W."/>
        </authorList>
    </citation>
    <scope>NUCLEOTIDE SEQUENCE [LARGE SCALE GENOMIC DNA]</scope>
    <source>
        <strain evidence="5 6">JCM1046</strain>
    </source>
</reference>
<dbReference type="Proteomes" id="UP000029488">
    <property type="component" value="Chromosome"/>
</dbReference>
<evidence type="ECO:0000313" key="5">
    <source>
        <dbReference type="EMBL" id="AIR10669.1"/>
    </source>
</evidence>
<name>A0A089QC45_9LACO</name>
<feature type="domain" description="CHY-type" evidence="4">
    <location>
        <begin position="10"/>
        <end position="86"/>
    </location>
</feature>
<protein>
    <submittedName>
        <fullName evidence="5">Zinc finger protein</fullName>
    </submittedName>
</protein>
<organism evidence="5 6">
    <name type="scientific">Ligilactobacillus salivarius</name>
    <dbReference type="NCBI Taxonomy" id="1624"/>
    <lineage>
        <taxon>Bacteria</taxon>
        <taxon>Bacillati</taxon>
        <taxon>Bacillota</taxon>
        <taxon>Bacilli</taxon>
        <taxon>Lactobacillales</taxon>
        <taxon>Lactobacillaceae</taxon>
        <taxon>Ligilactobacillus</taxon>
    </lineage>
</organism>
<evidence type="ECO:0000256" key="2">
    <source>
        <dbReference type="ARBA" id="ARBA00022771"/>
    </source>
</evidence>
<evidence type="ECO:0000256" key="3">
    <source>
        <dbReference type="ARBA" id="ARBA00022833"/>
    </source>
</evidence>
<sequence length="102" mass="11949">MVKNLIKDIDLDAAGRCKHYHKDVDIAALKCSQCDEYYACYQCHDSLENHKFVASNKDDYPVMCGVCRHLLTFDEYTSGECPNCHHGFNPRCKLHYEIYFEY</sequence>
<keyword evidence="3" id="KW-0862">Zinc</keyword>
<dbReference type="InterPro" id="IPR008913">
    <property type="entry name" value="Znf_CHY"/>
</dbReference>
<evidence type="ECO:0000313" key="6">
    <source>
        <dbReference type="Proteomes" id="UP000029488"/>
    </source>
</evidence>
<dbReference type="InterPro" id="IPR016694">
    <property type="entry name" value="UCP017292"/>
</dbReference>